<name>A0A8H7KK23_AGABI</name>
<evidence type="ECO:0000313" key="3">
    <source>
        <dbReference type="Proteomes" id="UP000629468"/>
    </source>
</evidence>
<feature type="region of interest" description="Disordered" evidence="1">
    <location>
        <begin position="172"/>
        <end position="197"/>
    </location>
</feature>
<dbReference type="EMBL" id="JABXXO010000003">
    <property type="protein sequence ID" value="KAF7782957.1"/>
    <property type="molecule type" value="Genomic_DNA"/>
</dbReference>
<organism evidence="2 3">
    <name type="scientific">Agaricus bisporus var. burnettii</name>
    <dbReference type="NCBI Taxonomy" id="192524"/>
    <lineage>
        <taxon>Eukaryota</taxon>
        <taxon>Fungi</taxon>
        <taxon>Dikarya</taxon>
        <taxon>Basidiomycota</taxon>
        <taxon>Agaricomycotina</taxon>
        <taxon>Agaricomycetes</taxon>
        <taxon>Agaricomycetidae</taxon>
        <taxon>Agaricales</taxon>
        <taxon>Agaricineae</taxon>
        <taxon>Agaricaceae</taxon>
        <taxon>Agaricus</taxon>
    </lineage>
</organism>
<dbReference type="Gene3D" id="2.60.120.650">
    <property type="entry name" value="Cupin"/>
    <property type="match status" value="1"/>
</dbReference>
<evidence type="ECO:0000313" key="2">
    <source>
        <dbReference type="EMBL" id="KAF7782957.1"/>
    </source>
</evidence>
<dbReference type="Proteomes" id="UP000629468">
    <property type="component" value="Unassembled WGS sequence"/>
</dbReference>
<reference evidence="2 3" key="1">
    <citation type="journal article" name="Sci. Rep.">
        <title>Telomere-to-telomere assembled and centromere annotated genomes of the two main subspecies of the button mushroom Agaricus bisporus reveal especially polymorphic chromosome ends.</title>
        <authorList>
            <person name="Sonnenberg A.S.M."/>
            <person name="Sedaghat-Telgerd N."/>
            <person name="Lavrijssen B."/>
            <person name="Ohm R.A."/>
            <person name="Hendrickx P.M."/>
            <person name="Scholtmeijer K."/>
            <person name="Baars J.J.P."/>
            <person name="van Peer A."/>
        </authorList>
    </citation>
    <scope>NUCLEOTIDE SEQUENCE [LARGE SCALE GENOMIC DNA]</scope>
    <source>
        <strain evidence="2 3">H119_p4</strain>
    </source>
</reference>
<protein>
    <recommendedName>
        <fullName evidence="4">JmjC domain-containing protein</fullName>
    </recommendedName>
</protein>
<accession>A0A8H7KK23</accession>
<gene>
    <name evidence="2" type="ORF">Agabi119p4_2333</name>
</gene>
<feature type="compositionally biased region" description="Low complexity" evidence="1">
    <location>
        <begin position="1"/>
        <end position="20"/>
    </location>
</feature>
<dbReference type="AlphaFoldDB" id="A0A8H7KK23"/>
<proteinExistence type="predicted"/>
<evidence type="ECO:0008006" key="4">
    <source>
        <dbReference type="Google" id="ProtNLM"/>
    </source>
</evidence>
<comment type="caution">
    <text evidence="2">The sequence shown here is derived from an EMBL/GenBank/DDBJ whole genome shotgun (WGS) entry which is preliminary data.</text>
</comment>
<sequence>MDRPSSPLTPSPSTRSSSPTDFQSKHPKGSVAKFLTLNWRSYQATLADTSQPSMPTIFSVEQITETKKFSIFFVDRTDPPPSSGTEGDIWYSSEGDCAEDAFKMLKQYKRSAHMDRFPGCLWFRDTTGWVPVVRQLSEARDGVTKHVHPQKKNLLLDCLHFTWRAKASILTTKRRRDGREHGSSKRKKTSPAVSTIETNPQSSARFLTLLPGDYLYSDFDFVTETELVHSLANPANRWLANLAIQWQVISTINRENREVGLSIFRALLSHEGRLDGDWNLPGRILVADVHEAKWGRIPRLSHIFNAASRNCNAGSVFFCGESQSSTTRLTPELVMETWVMGSTDFAGLCSILSIPDPEAEEKYLPTLPAHVASSPGECEHWKNPTTGSTWDFCAVPGAGLTWPHVDSWASEVYISHIQGKKLWLLWPGTTENYQLLYGSLFAGSNNRLDTAKAIEVLQGLEVFFLSDDDPPLGWTLPAGTIHAVLTFSRAAIHGGFYYMSISGWKQCQNAVHALQNALGLRGWHGDESGGEYLVETLQLMESWAKLALDMRRKKLANPKLEEWVVETVQGIENRLTWLSIDFVPVSQTPSLLKLYKVHRKL</sequence>
<dbReference type="SUPFAM" id="SSF51197">
    <property type="entry name" value="Clavaminate synthase-like"/>
    <property type="match status" value="1"/>
</dbReference>
<evidence type="ECO:0000256" key="1">
    <source>
        <dbReference type="SAM" id="MobiDB-lite"/>
    </source>
</evidence>
<feature type="region of interest" description="Disordered" evidence="1">
    <location>
        <begin position="1"/>
        <end position="27"/>
    </location>
</feature>